<name>A0A645A5E4_9ZZZZ</name>
<evidence type="ECO:0008006" key="2">
    <source>
        <dbReference type="Google" id="ProtNLM"/>
    </source>
</evidence>
<dbReference type="EMBL" id="VSSQ01012090">
    <property type="protein sequence ID" value="MPM48420.1"/>
    <property type="molecule type" value="Genomic_DNA"/>
</dbReference>
<dbReference type="InterPro" id="IPR023614">
    <property type="entry name" value="Porin_dom_sf"/>
</dbReference>
<dbReference type="SUPFAM" id="SSF56935">
    <property type="entry name" value="Porins"/>
    <property type="match status" value="1"/>
</dbReference>
<reference evidence="1" key="1">
    <citation type="submission" date="2019-08" db="EMBL/GenBank/DDBJ databases">
        <authorList>
            <person name="Kucharzyk K."/>
            <person name="Murdoch R.W."/>
            <person name="Higgins S."/>
            <person name="Loffler F."/>
        </authorList>
    </citation>
    <scope>NUCLEOTIDE SEQUENCE</scope>
</reference>
<comment type="caution">
    <text evidence="1">The sequence shown here is derived from an EMBL/GenBank/DDBJ whole genome shotgun (WGS) entry which is preliminary data.</text>
</comment>
<dbReference type="AlphaFoldDB" id="A0A645A5E4"/>
<sequence>MKLQTLVSMKIFITTFTMKKQFIAFSTLLMLAAAMKLQSAEPENSLISKSLSVQSADEKFKLSFGGRIQADGAVFVGEDYQPLGNGVGFRRVRLGATATFGDHLSGKMEVDFTDGSFSLKDCFVKYDLPHSLSVKAGNFKESFAMSAMTSSGDLMFMEKASVVSAFAPEYHMGVQGEWRSGSFMTAAGVYFRRINGSKEKDYSETNNKAGQDEGISYTARAVWMPLSQDKTRGFHLGGALSYRTPKTTVGSLMPNTVRYSTTSLSYINKIKFLDTAPITNVDNDLLAGLELAGFHRQFRMQGEYILNHTHRSGDLSTEKFNGFYIQAGYLLFGGQQKYSTSRGAFTQPTPGKSWGDLELAARFDRIDLNGTQVKGGSANGLTLGLNYYATRNLKLQLNYSYVDNDKYADAFNSAAVGYNSSGEKVYDGEKVDENSGKGGNAYGILGLRMQLNF</sequence>
<dbReference type="Gene3D" id="2.40.160.10">
    <property type="entry name" value="Porin"/>
    <property type="match status" value="1"/>
</dbReference>
<dbReference type="Pfam" id="PF07396">
    <property type="entry name" value="Porin_O_P"/>
    <property type="match status" value="1"/>
</dbReference>
<organism evidence="1">
    <name type="scientific">bioreactor metagenome</name>
    <dbReference type="NCBI Taxonomy" id="1076179"/>
    <lineage>
        <taxon>unclassified sequences</taxon>
        <taxon>metagenomes</taxon>
        <taxon>ecological metagenomes</taxon>
    </lineage>
</organism>
<proteinExistence type="predicted"/>
<dbReference type="InterPro" id="IPR010870">
    <property type="entry name" value="Porin_O/P"/>
</dbReference>
<evidence type="ECO:0000313" key="1">
    <source>
        <dbReference type="EMBL" id="MPM48420.1"/>
    </source>
</evidence>
<gene>
    <name evidence="1" type="ORF">SDC9_95145</name>
</gene>
<accession>A0A645A5E4</accession>
<protein>
    <recommendedName>
        <fullName evidence="2">Porin P</fullName>
    </recommendedName>
</protein>